<feature type="compositionally biased region" description="Acidic residues" evidence="11">
    <location>
        <begin position="10"/>
        <end position="20"/>
    </location>
</feature>
<dbReference type="InterPro" id="IPR017441">
    <property type="entry name" value="Protein_kinase_ATP_BS"/>
</dbReference>
<keyword evidence="6 9" id="KW-0067">ATP-binding</keyword>
<dbReference type="PROSITE" id="PS50011">
    <property type="entry name" value="PROTEIN_KINASE_DOM"/>
    <property type="match status" value="1"/>
</dbReference>
<dbReference type="PANTHER" id="PTHR24361">
    <property type="entry name" value="MITOGEN-ACTIVATED KINASE KINASE KINASE"/>
    <property type="match status" value="1"/>
</dbReference>
<dbReference type="AlphaFoldDB" id="A0A6A5YKL4"/>
<dbReference type="Gene3D" id="3.30.200.20">
    <property type="entry name" value="Phosphorylase Kinase, domain 1"/>
    <property type="match status" value="1"/>
</dbReference>
<dbReference type="SUPFAM" id="SSF56112">
    <property type="entry name" value="Protein kinase-like (PK-like)"/>
    <property type="match status" value="1"/>
</dbReference>
<dbReference type="GO" id="GO:0005737">
    <property type="term" value="C:cytoplasm"/>
    <property type="evidence" value="ECO:0007669"/>
    <property type="project" value="TreeGrafter"/>
</dbReference>
<dbReference type="SMART" id="SM00220">
    <property type="entry name" value="S_TKc"/>
    <property type="match status" value="1"/>
</dbReference>
<dbReference type="EC" id="2.7.11.1" evidence="1"/>
<evidence type="ECO:0000256" key="2">
    <source>
        <dbReference type="ARBA" id="ARBA00022527"/>
    </source>
</evidence>
<evidence type="ECO:0000259" key="12">
    <source>
        <dbReference type="PROSITE" id="PS50011"/>
    </source>
</evidence>
<sequence length="356" mass="40684">MSPPAPVEQAPEEQSTEDSTSELSFEEGQNYIVDDSSQLPFDYKGKLGRGHFAVVEKVWDRKNKKLFAMKTMEFNEARLRAQNEDRFNNEVNIIRKLKDHYHIIKVYATYVAKREFGMILEPVATTNLSRYLDDFRDARDRGESPDPKSLERSFGCLASGLAYIHHRQIRHKDIKPENILVHQGHIIYTDFGISKAFTIPGESTTDGPPDFLTRRWSAPEVLDHDKRNYAADVYSLGCVFLDILSAVCQNITYEPGKLFTDIMDHVHEDLKSVTVPPKLSVIPELIMSMTFSDMSRRTKASQISSSICANDGLCCRVCHKHPGPSWTWSPAKGGYYSYVYDKEIVVETKWVYIDDP</sequence>
<feature type="domain" description="Protein kinase" evidence="12">
    <location>
        <begin position="41"/>
        <end position="313"/>
    </location>
</feature>
<feature type="region of interest" description="Disordered" evidence="11">
    <location>
        <begin position="1"/>
        <end position="24"/>
    </location>
</feature>
<evidence type="ECO:0000256" key="6">
    <source>
        <dbReference type="ARBA" id="ARBA00022840"/>
    </source>
</evidence>
<organism evidence="13 14">
    <name type="scientific">Lophiotrema nucula</name>
    <dbReference type="NCBI Taxonomy" id="690887"/>
    <lineage>
        <taxon>Eukaryota</taxon>
        <taxon>Fungi</taxon>
        <taxon>Dikarya</taxon>
        <taxon>Ascomycota</taxon>
        <taxon>Pezizomycotina</taxon>
        <taxon>Dothideomycetes</taxon>
        <taxon>Pleosporomycetidae</taxon>
        <taxon>Pleosporales</taxon>
        <taxon>Lophiotremataceae</taxon>
        <taxon>Lophiotrema</taxon>
    </lineage>
</organism>
<dbReference type="InterPro" id="IPR000719">
    <property type="entry name" value="Prot_kinase_dom"/>
</dbReference>
<dbReference type="PROSITE" id="PS00107">
    <property type="entry name" value="PROTEIN_KINASE_ATP"/>
    <property type="match status" value="1"/>
</dbReference>
<protein>
    <recommendedName>
        <fullName evidence="1">non-specific serine/threonine protein kinase</fullName>
        <ecNumber evidence="1">2.7.11.1</ecNumber>
    </recommendedName>
</protein>
<keyword evidence="14" id="KW-1185">Reference proteome</keyword>
<keyword evidence="2 10" id="KW-0723">Serine/threonine-protein kinase</keyword>
<evidence type="ECO:0000256" key="3">
    <source>
        <dbReference type="ARBA" id="ARBA00022679"/>
    </source>
</evidence>
<evidence type="ECO:0000256" key="5">
    <source>
        <dbReference type="ARBA" id="ARBA00022777"/>
    </source>
</evidence>
<dbReference type="GO" id="GO:0004674">
    <property type="term" value="F:protein serine/threonine kinase activity"/>
    <property type="evidence" value="ECO:0007669"/>
    <property type="project" value="UniProtKB-KW"/>
</dbReference>
<evidence type="ECO:0000256" key="10">
    <source>
        <dbReference type="RuleBase" id="RU000304"/>
    </source>
</evidence>
<dbReference type="PROSITE" id="PS00108">
    <property type="entry name" value="PROTEIN_KINASE_ST"/>
    <property type="match status" value="1"/>
</dbReference>
<keyword evidence="5 13" id="KW-0418">Kinase</keyword>
<dbReference type="GO" id="GO:0005524">
    <property type="term" value="F:ATP binding"/>
    <property type="evidence" value="ECO:0007669"/>
    <property type="project" value="UniProtKB-UniRule"/>
</dbReference>
<evidence type="ECO:0000256" key="4">
    <source>
        <dbReference type="ARBA" id="ARBA00022741"/>
    </source>
</evidence>
<dbReference type="InterPro" id="IPR008271">
    <property type="entry name" value="Ser/Thr_kinase_AS"/>
</dbReference>
<dbReference type="Gene3D" id="1.10.510.10">
    <property type="entry name" value="Transferase(Phosphotransferase) domain 1"/>
    <property type="match status" value="1"/>
</dbReference>
<evidence type="ECO:0000313" key="13">
    <source>
        <dbReference type="EMBL" id="KAF2106877.1"/>
    </source>
</evidence>
<feature type="binding site" evidence="9">
    <location>
        <position position="70"/>
    </location>
    <ligand>
        <name>ATP</name>
        <dbReference type="ChEBI" id="CHEBI:30616"/>
    </ligand>
</feature>
<reference evidence="13" key="1">
    <citation type="journal article" date="2020" name="Stud. Mycol.">
        <title>101 Dothideomycetes genomes: a test case for predicting lifestyles and emergence of pathogens.</title>
        <authorList>
            <person name="Haridas S."/>
            <person name="Albert R."/>
            <person name="Binder M."/>
            <person name="Bloem J."/>
            <person name="Labutti K."/>
            <person name="Salamov A."/>
            <person name="Andreopoulos B."/>
            <person name="Baker S."/>
            <person name="Barry K."/>
            <person name="Bills G."/>
            <person name="Bluhm B."/>
            <person name="Cannon C."/>
            <person name="Castanera R."/>
            <person name="Culley D."/>
            <person name="Daum C."/>
            <person name="Ezra D."/>
            <person name="Gonzalez J."/>
            <person name="Henrissat B."/>
            <person name="Kuo A."/>
            <person name="Liang C."/>
            <person name="Lipzen A."/>
            <person name="Lutzoni F."/>
            <person name="Magnuson J."/>
            <person name="Mondo S."/>
            <person name="Nolan M."/>
            <person name="Ohm R."/>
            <person name="Pangilinan J."/>
            <person name="Park H.-J."/>
            <person name="Ramirez L."/>
            <person name="Alfaro M."/>
            <person name="Sun H."/>
            <person name="Tritt A."/>
            <person name="Yoshinaga Y."/>
            <person name="Zwiers L.-H."/>
            <person name="Turgeon B."/>
            <person name="Goodwin S."/>
            <person name="Spatafora J."/>
            <person name="Crous P."/>
            <person name="Grigoriev I."/>
        </authorList>
    </citation>
    <scope>NUCLEOTIDE SEQUENCE</scope>
    <source>
        <strain evidence="13">CBS 627.86</strain>
    </source>
</reference>
<evidence type="ECO:0000256" key="8">
    <source>
        <dbReference type="ARBA" id="ARBA00048679"/>
    </source>
</evidence>
<dbReference type="EMBL" id="ML977358">
    <property type="protein sequence ID" value="KAF2106877.1"/>
    <property type="molecule type" value="Genomic_DNA"/>
</dbReference>
<dbReference type="OrthoDB" id="4062651at2759"/>
<dbReference type="CDD" id="cd00180">
    <property type="entry name" value="PKc"/>
    <property type="match status" value="1"/>
</dbReference>
<gene>
    <name evidence="13" type="ORF">BDV96DRAFT_309475</name>
</gene>
<evidence type="ECO:0000256" key="11">
    <source>
        <dbReference type="SAM" id="MobiDB-lite"/>
    </source>
</evidence>
<dbReference type="Pfam" id="PF00069">
    <property type="entry name" value="Pkinase"/>
    <property type="match status" value="1"/>
</dbReference>
<comment type="catalytic activity">
    <reaction evidence="7">
        <text>L-threonyl-[protein] + ATP = O-phospho-L-threonyl-[protein] + ADP + H(+)</text>
        <dbReference type="Rhea" id="RHEA:46608"/>
        <dbReference type="Rhea" id="RHEA-COMP:11060"/>
        <dbReference type="Rhea" id="RHEA-COMP:11605"/>
        <dbReference type="ChEBI" id="CHEBI:15378"/>
        <dbReference type="ChEBI" id="CHEBI:30013"/>
        <dbReference type="ChEBI" id="CHEBI:30616"/>
        <dbReference type="ChEBI" id="CHEBI:61977"/>
        <dbReference type="ChEBI" id="CHEBI:456216"/>
        <dbReference type="EC" id="2.7.11.1"/>
    </reaction>
</comment>
<evidence type="ECO:0000256" key="9">
    <source>
        <dbReference type="PROSITE-ProRule" id="PRU10141"/>
    </source>
</evidence>
<comment type="catalytic activity">
    <reaction evidence="8">
        <text>L-seryl-[protein] + ATP = O-phospho-L-seryl-[protein] + ADP + H(+)</text>
        <dbReference type="Rhea" id="RHEA:17989"/>
        <dbReference type="Rhea" id="RHEA-COMP:9863"/>
        <dbReference type="Rhea" id="RHEA-COMP:11604"/>
        <dbReference type="ChEBI" id="CHEBI:15378"/>
        <dbReference type="ChEBI" id="CHEBI:29999"/>
        <dbReference type="ChEBI" id="CHEBI:30616"/>
        <dbReference type="ChEBI" id="CHEBI:83421"/>
        <dbReference type="ChEBI" id="CHEBI:456216"/>
        <dbReference type="EC" id="2.7.11.1"/>
    </reaction>
</comment>
<dbReference type="Proteomes" id="UP000799770">
    <property type="component" value="Unassembled WGS sequence"/>
</dbReference>
<accession>A0A6A5YKL4</accession>
<dbReference type="InterPro" id="IPR053235">
    <property type="entry name" value="Ser_Thr_kinase"/>
</dbReference>
<keyword evidence="3" id="KW-0808">Transferase</keyword>
<evidence type="ECO:0000256" key="1">
    <source>
        <dbReference type="ARBA" id="ARBA00012513"/>
    </source>
</evidence>
<evidence type="ECO:0000313" key="14">
    <source>
        <dbReference type="Proteomes" id="UP000799770"/>
    </source>
</evidence>
<evidence type="ECO:0000256" key="7">
    <source>
        <dbReference type="ARBA" id="ARBA00047899"/>
    </source>
</evidence>
<proteinExistence type="inferred from homology"/>
<dbReference type="InterPro" id="IPR011009">
    <property type="entry name" value="Kinase-like_dom_sf"/>
</dbReference>
<comment type="similarity">
    <text evidence="10">Belongs to the protein kinase superfamily.</text>
</comment>
<keyword evidence="4 9" id="KW-0547">Nucleotide-binding</keyword>
<name>A0A6A5YKL4_9PLEO</name>
<dbReference type="PANTHER" id="PTHR24361:SF433">
    <property type="entry name" value="PROTEIN KINASE DOMAIN-CONTAINING PROTEIN"/>
    <property type="match status" value="1"/>
</dbReference>